<protein>
    <submittedName>
        <fullName evidence="3">Uncharacterized protein</fullName>
    </submittedName>
</protein>
<proteinExistence type="predicted"/>
<dbReference type="EMBL" id="JBJQND010000002">
    <property type="protein sequence ID" value="KAL3885442.1"/>
    <property type="molecule type" value="Genomic_DNA"/>
</dbReference>
<sequence length="131" mass="15328">MAKHTTDISRVWLYLTLFVNLVNLAAVITLSITYVRLSQDIEQNTIWKTTSKNVILNDLKEMLKSMWPLEPESRNRHLRQSSGNELAEMFNQIAKSEVKKENQVYLAYQDPAAYRVWQGLPVLQELKVRTY</sequence>
<evidence type="ECO:0000256" key="1">
    <source>
        <dbReference type="SAM" id="Phobius"/>
    </source>
</evidence>
<comment type="caution">
    <text evidence="3">The sequence shown here is derived from an EMBL/GenBank/DDBJ whole genome shotgun (WGS) entry which is preliminary data.</text>
</comment>
<dbReference type="Proteomes" id="UP001634394">
    <property type="component" value="Unassembled WGS sequence"/>
</dbReference>
<evidence type="ECO:0000313" key="2">
    <source>
        <dbReference type="EMBL" id="KAL3885442.1"/>
    </source>
</evidence>
<keyword evidence="1" id="KW-1133">Transmembrane helix</keyword>
<keyword evidence="4" id="KW-1185">Reference proteome</keyword>
<evidence type="ECO:0000313" key="3">
    <source>
        <dbReference type="EMBL" id="KAL3885577.1"/>
    </source>
</evidence>
<dbReference type="AlphaFoldDB" id="A0ABD3XKK1"/>
<reference evidence="3 4" key="1">
    <citation type="submission" date="2024-11" db="EMBL/GenBank/DDBJ databases">
        <title>Chromosome-level genome assembly of the freshwater bivalve Anodonta woodiana.</title>
        <authorList>
            <person name="Chen X."/>
        </authorList>
    </citation>
    <scope>NUCLEOTIDE SEQUENCE [LARGE SCALE GENOMIC DNA]</scope>
    <source>
        <strain evidence="3">MN2024</strain>
        <tissue evidence="3">Gills</tissue>
    </source>
</reference>
<accession>A0ABD3XKK1</accession>
<name>A0ABD3XKK1_SINWO</name>
<dbReference type="EMBL" id="JBJQND010000002">
    <property type="protein sequence ID" value="KAL3885577.1"/>
    <property type="molecule type" value="Genomic_DNA"/>
</dbReference>
<organism evidence="3 4">
    <name type="scientific">Sinanodonta woodiana</name>
    <name type="common">Chinese pond mussel</name>
    <name type="synonym">Anodonta woodiana</name>
    <dbReference type="NCBI Taxonomy" id="1069815"/>
    <lineage>
        <taxon>Eukaryota</taxon>
        <taxon>Metazoa</taxon>
        <taxon>Spiralia</taxon>
        <taxon>Lophotrochozoa</taxon>
        <taxon>Mollusca</taxon>
        <taxon>Bivalvia</taxon>
        <taxon>Autobranchia</taxon>
        <taxon>Heteroconchia</taxon>
        <taxon>Palaeoheterodonta</taxon>
        <taxon>Unionida</taxon>
        <taxon>Unionoidea</taxon>
        <taxon>Unionidae</taxon>
        <taxon>Unioninae</taxon>
        <taxon>Sinanodonta</taxon>
    </lineage>
</organism>
<feature type="non-terminal residue" evidence="3">
    <location>
        <position position="131"/>
    </location>
</feature>
<gene>
    <name evidence="2" type="ORF">ACJMK2_025499</name>
    <name evidence="3" type="ORF">ACJMK2_025628</name>
</gene>
<keyword evidence="1" id="KW-0812">Transmembrane</keyword>
<evidence type="ECO:0000313" key="4">
    <source>
        <dbReference type="Proteomes" id="UP001634394"/>
    </source>
</evidence>
<keyword evidence="1" id="KW-0472">Membrane</keyword>
<feature type="transmembrane region" description="Helical" evidence="1">
    <location>
        <begin position="12"/>
        <end position="35"/>
    </location>
</feature>